<feature type="transmembrane region" description="Helical" evidence="1">
    <location>
        <begin position="78"/>
        <end position="97"/>
    </location>
</feature>
<feature type="transmembrane region" description="Helical" evidence="1">
    <location>
        <begin position="103"/>
        <end position="121"/>
    </location>
</feature>
<sequence length="154" mass="16448">MKASPRHQAAAIYGTIISGSVMAAAPQDSVLTVVVLVLVTVFVYWLAERYADLLGAYAHGHHLTRADVRHSFSEGLPLIRASYAPLIVLIAAALLGADTRTALTIAMGFTIAWLFLMGYIAGRRRGVTGWPHVIVTGAAGLFGIVLMILKLALH</sequence>
<evidence type="ECO:0000313" key="3">
    <source>
        <dbReference type="Proteomes" id="UP001595816"/>
    </source>
</evidence>
<organism evidence="2 3">
    <name type="scientific">Hamadaea flava</name>
    <dbReference type="NCBI Taxonomy" id="1742688"/>
    <lineage>
        <taxon>Bacteria</taxon>
        <taxon>Bacillati</taxon>
        <taxon>Actinomycetota</taxon>
        <taxon>Actinomycetes</taxon>
        <taxon>Micromonosporales</taxon>
        <taxon>Micromonosporaceae</taxon>
        <taxon>Hamadaea</taxon>
    </lineage>
</organism>
<protein>
    <recommendedName>
        <fullName evidence="4">MAPEG family protein</fullName>
    </recommendedName>
</protein>
<dbReference type="Proteomes" id="UP001595816">
    <property type="component" value="Unassembled WGS sequence"/>
</dbReference>
<evidence type="ECO:0000313" key="2">
    <source>
        <dbReference type="EMBL" id="MFC4130075.1"/>
    </source>
</evidence>
<keyword evidence="1" id="KW-1133">Transmembrane helix</keyword>
<proteinExistence type="predicted"/>
<evidence type="ECO:0008006" key="4">
    <source>
        <dbReference type="Google" id="ProtNLM"/>
    </source>
</evidence>
<dbReference type="RefSeq" id="WP_253755806.1">
    <property type="nucleotide sequence ID" value="NZ_JAMZDZ010000001.1"/>
</dbReference>
<keyword evidence="1" id="KW-0812">Transmembrane</keyword>
<feature type="transmembrane region" description="Helical" evidence="1">
    <location>
        <begin position="133"/>
        <end position="153"/>
    </location>
</feature>
<accession>A0ABV8LH59</accession>
<evidence type="ECO:0000256" key="1">
    <source>
        <dbReference type="SAM" id="Phobius"/>
    </source>
</evidence>
<gene>
    <name evidence="2" type="ORF">ACFOZ4_05590</name>
</gene>
<feature type="transmembrane region" description="Helical" evidence="1">
    <location>
        <begin position="29"/>
        <end position="47"/>
    </location>
</feature>
<reference evidence="3" key="1">
    <citation type="journal article" date="2019" name="Int. J. Syst. Evol. Microbiol.">
        <title>The Global Catalogue of Microorganisms (GCM) 10K type strain sequencing project: providing services to taxonomists for standard genome sequencing and annotation.</title>
        <authorList>
            <consortium name="The Broad Institute Genomics Platform"/>
            <consortium name="The Broad Institute Genome Sequencing Center for Infectious Disease"/>
            <person name="Wu L."/>
            <person name="Ma J."/>
        </authorList>
    </citation>
    <scope>NUCLEOTIDE SEQUENCE [LARGE SCALE GENOMIC DNA]</scope>
    <source>
        <strain evidence="3">CGMCC 4.7289</strain>
    </source>
</reference>
<keyword evidence="1" id="KW-0472">Membrane</keyword>
<keyword evidence="3" id="KW-1185">Reference proteome</keyword>
<name>A0ABV8LH59_9ACTN</name>
<comment type="caution">
    <text evidence="2">The sequence shown here is derived from an EMBL/GenBank/DDBJ whole genome shotgun (WGS) entry which is preliminary data.</text>
</comment>
<dbReference type="EMBL" id="JBHSAY010000004">
    <property type="protein sequence ID" value="MFC4130075.1"/>
    <property type="molecule type" value="Genomic_DNA"/>
</dbReference>